<dbReference type="InterPro" id="IPR043129">
    <property type="entry name" value="ATPase_NBD"/>
</dbReference>
<protein>
    <recommendedName>
        <fullName evidence="4">Actin-related protein</fullName>
    </recommendedName>
</protein>
<proteinExistence type="inferred from homology"/>
<keyword evidence="3" id="KW-1185">Reference proteome</keyword>
<reference evidence="2" key="1">
    <citation type="journal article" date="2021" name="Open Biol.">
        <title>Shared evolutionary footprints suggest mitochondrial oxidative damage underlies multiple complex I losses in fungi.</title>
        <authorList>
            <person name="Schikora-Tamarit M.A."/>
            <person name="Marcet-Houben M."/>
            <person name="Nosek J."/>
            <person name="Gabaldon T."/>
        </authorList>
    </citation>
    <scope>NUCLEOTIDE SEQUENCE</scope>
    <source>
        <strain evidence="2">NCAIM Y.01608</strain>
    </source>
</reference>
<evidence type="ECO:0000313" key="2">
    <source>
        <dbReference type="EMBL" id="KAH3673833.1"/>
    </source>
</evidence>
<name>A0A1B7SGJ6_9ASCO</name>
<dbReference type="Gene3D" id="3.30.420.40">
    <property type="match status" value="2"/>
</dbReference>
<evidence type="ECO:0000313" key="3">
    <source>
        <dbReference type="Proteomes" id="UP000788993"/>
    </source>
</evidence>
<dbReference type="Gene3D" id="3.90.640.10">
    <property type="entry name" value="Actin, Chain A, domain 4"/>
    <property type="match status" value="1"/>
</dbReference>
<evidence type="ECO:0008006" key="4">
    <source>
        <dbReference type="Google" id="ProtNLM"/>
    </source>
</evidence>
<dbReference type="SUPFAM" id="SSF53067">
    <property type="entry name" value="Actin-like ATPase domain"/>
    <property type="match status" value="2"/>
</dbReference>
<dbReference type="OrthoDB" id="5132116at2759"/>
<gene>
    <name evidence="2" type="ORF">OGATHE_001813</name>
</gene>
<sequence length="414" mass="46803">MDFDFPSLIVDSNSSYTKAGLSTFDIPSVVMPTVYSRESVDKGDYIFGDDIDLYPQNNIYTIYSEGIVYNWDAMSQHWAQLYSDLKVKSNEIPLVVTENAWNTKKNKVKACQVAFEELEVPIFSILKRQLCTAFSVSKPFSSIVVDIDDDIVSVTPISNGSVLTKGIQFTKFGGDFLSPFALEFIQSKFPNEPVDSFLIPKPFQSVPMSDSFKTYQISTSLAEFKNVLLHASLYPLSPDQQDLPPQTNYPQYESHSQIEFRNYELPNRRLIKDIGIEQYKLAEPLFNPAEYSKKLPHLKVAQDAEGISSLILKSMKSLEAPATLYMELLKNIVFTGSLSGIPNLEHRIAQDLARLISDYTIITYLSPDTVERQFDSWVGANVLTSSSVGDFGNLFISKEEYQENGEDYIVEKFK</sequence>
<comment type="caution">
    <text evidence="2">The sequence shown here is derived from an EMBL/GenBank/DDBJ whole genome shotgun (WGS) entry which is preliminary data.</text>
</comment>
<evidence type="ECO:0000256" key="1">
    <source>
        <dbReference type="RuleBase" id="RU000487"/>
    </source>
</evidence>
<dbReference type="InterPro" id="IPR004000">
    <property type="entry name" value="Actin"/>
</dbReference>
<dbReference type="EMBL" id="JAEUBD010000526">
    <property type="protein sequence ID" value="KAH3673833.1"/>
    <property type="molecule type" value="Genomic_DNA"/>
</dbReference>
<dbReference type="AlphaFoldDB" id="A0A1B7SGJ6"/>
<dbReference type="Pfam" id="PF00022">
    <property type="entry name" value="Actin"/>
    <property type="match status" value="1"/>
</dbReference>
<dbReference type="RefSeq" id="XP_018210555.1">
    <property type="nucleotide sequence ID" value="XM_018357462.1"/>
</dbReference>
<organism evidence="2 3">
    <name type="scientific">Ogataea polymorpha</name>
    <dbReference type="NCBI Taxonomy" id="460523"/>
    <lineage>
        <taxon>Eukaryota</taxon>
        <taxon>Fungi</taxon>
        <taxon>Dikarya</taxon>
        <taxon>Ascomycota</taxon>
        <taxon>Saccharomycotina</taxon>
        <taxon>Pichiomycetes</taxon>
        <taxon>Pichiales</taxon>
        <taxon>Pichiaceae</taxon>
        <taxon>Ogataea</taxon>
    </lineage>
</organism>
<dbReference type="Proteomes" id="UP000788993">
    <property type="component" value="Unassembled WGS sequence"/>
</dbReference>
<dbReference type="PANTHER" id="PTHR11937">
    <property type="entry name" value="ACTIN"/>
    <property type="match status" value="1"/>
</dbReference>
<accession>A0A1B7SGJ6</accession>
<dbReference type="SMART" id="SM00268">
    <property type="entry name" value="ACTIN"/>
    <property type="match status" value="1"/>
</dbReference>
<reference evidence="2" key="2">
    <citation type="submission" date="2021-01" db="EMBL/GenBank/DDBJ databases">
        <authorList>
            <person name="Schikora-Tamarit M.A."/>
        </authorList>
    </citation>
    <scope>NUCLEOTIDE SEQUENCE</scope>
    <source>
        <strain evidence="2">NCAIM Y.01608</strain>
    </source>
</reference>
<comment type="similarity">
    <text evidence="1">Belongs to the actin family.</text>
</comment>